<dbReference type="Pfam" id="PF08241">
    <property type="entry name" value="Methyltransf_11"/>
    <property type="match status" value="1"/>
</dbReference>
<dbReference type="AlphaFoldDB" id="A0A4R2R0B4"/>
<evidence type="ECO:0000313" key="2">
    <source>
        <dbReference type="EMBL" id="TCP54868.1"/>
    </source>
</evidence>
<name>A0A4R2R0B4_9PSEU</name>
<dbReference type="GO" id="GO:0032259">
    <property type="term" value="P:methylation"/>
    <property type="evidence" value="ECO:0007669"/>
    <property type="project" value="UniProtKB-KW"/>
</dbReference>
<keyword evidence="3" id="KW-1185">Reference proteome</keyword>
<dbReference type="PANTHER" id="PTHR42912:SF95">
    <property type="entry name" value="METHYLTRANSFERASE TYPE 11 DOMAIN-CONTAINING PROTEIN"/>
    <property type="match status" value="1"/>
</dbReference>
<gene>
    <name evidence="2" type="ORF">EV191_10277</name>
</gene>
<feature type="domain" description="Methyltransferase type 11" evidence="1">
    <location>
        <begin position="50"/>
        <end position="145"/>
    </location>
</feature>
<evidence type="ECO:0000313" key="3">
    <source>
        <dbReference type="Proteomes" id="UP000294911"/>
    </source>
</evidence>
<dbReference type="PANTHER" id="PTHR42912">
    <property type="entry name" value="METHYLTRANSFERASE"/>
    <property type="match status" value="1"/>
</dbReference>
<evidence type="ECO:0000259" key="1">
    <source>
        <dbReference type="Pfam" id="PF08241"/>
    </source>
</evidence>
<proteinExistence type="predicted"/>
<dbReference type="InterPro" id="IPR029063">
    <property type="entry name" value="SAM-dependent_MTases_sf"/>
</dbReference>
<reference evidence="2 3" key="1">
    <citation type="submission" date="2019-03" db="EMBL/GenBank/DDBJ databases">
        <title>Genomic Encyclopedia of Type Strains, Phase IV (KMG-IV): sequencing the most valuable type-strain genomes for metagenomic binning, comparative biology and taxonomic classification.</title>
        <authorList>
            <person name="Goeker M."/>
        </authorList>
    </citation>
    <scope>NUCLEOTIDE SEQUENCE [LARGE SCALE GENOMIC DNA]</scope>
    <source>
        <strain evidence="2 3">DSM 45765</strain>
    </source>
</reference>
<dbReference type="GO" id="GO:0008757">
    <property type="term" value="F:S-adenosylmethionine-dependent methyltransferase activity"/>
    <property type="evidence" value="ECO:0007669"/>
    <property type="project" value="InterPro"/>
</dbReference>
<dbReference type="Proteomes" id="UP000294911">
    <property type="component" value="Unassembled WGS sequence"/>
</dbReference>
<keyword evidence="2" id="KW-0808">Transferase</keyword>
<dbReference type="EMBL" id="SLXQ01000002">
    <property type="protein sequence ID" value="TCP54868.1"/>
    <property type="molecule type" value="Genomic_DNA"/>
</dbReference>
<dbReference type="InterPro" id="IPR013216">
    <property type="entry name" value="Methyltransf_11"/>
</dbReference>
<sequence>MLSKLLDTTFRRPKGPLGRLGGLIMSQSNAETEQQLVRLANLSSPDTVLVIGPGPGVGLHAAAERAGHVIGIDPSVDMLHSAAQRCERQIAAGVVELRAGTAEQTGQPPESVDTVLSTNNVQIWPDRPAAFAELHRVLRPGGRLLLSAHERWLPVPKHDLADELRAAGFTDVQAWSWQPVQRSTVAAQLSALRP</sequence>
<dbReference type="InterPro" id="IPR050508">
    <property type="entry name" value="Methyltransf_Superfamily"/>
</dbReference>
<protein>
    <submittedName>
        <fullName evidence="2">Methyltransferase family protein</fullName>
    </submittedName>
</protein>
<dbReference type="Gene3D" id="3.40.50.150">
    <property type="entry name" value="Vaccinia Virus protein VP39"/>
    <property type="match status" value="1"/>
</dbReference>
<accession>A0A4R2R0B4</accession>
<comment type="caution">
    <text evidence="2">The sequence shown here is derived from an EMBL/GenBank/DDBJ whole genome shotgun (WGS) entry which is preliminary data.</text>
</comment>
<dbReference type="CDD" id="cd02440">
    <property type="entry name" value="AdoMet_MTases"/>
    <property type="match status" value="1"/>
</dbReference>
<keyword evidence="2" id="KW-0489">Methyltransferase</keyword>
<organism evidence="2 3">
    <name type="scientific">Tamaricihabitans halophyticus</name>
    <dbReference type="NCBI Taxonomy" id="1262583"/>
    <lineage>
        <taxon>Bacteria</taxon>
        <taxon>Bacillati</taxon>
        <taxon>Actinomycetota</taxon>
        <taxon>Actinomycetes</taxon>
        <taxon>Pseudonocardiales</taxon>
        <taxon>Pseudonocardiaceae</taxon>
        <taxon>Tamaricihabitans</taxon>
    </lineage>
</organism>
<dbReference type="SUPFAM" id="SSF53335">
    <property type="entry name" value="S-adenosyl-L-methionine-dependent methyltransferases"/>
    <property type="match status" value="1"/>
</dbReference>